<dbReference type="InterPro" id="IPR011992">
    <property type="entry name" value="EF-hand-dom_pair"/>
</dbReference>
<dbReference type="SMART" id="SM00054">
    <property type="entry name" value="EFh"/>
    <property type="match status" value="7"/>
</dbReference>
<evidence type="ECO:0000256" key="2">
    <source>
        <dbReference type="SAM" id="MobiDB-lite"/>
    </source>
</evidence>
<feature type="domain" description="EF-hand" evidence="3">
    <location>
        <begin position="610"/>
        <end position="645"/>
    </location>
</feature>
<dbReference type="PROSITE" id="PS00018">
    <property type="entry name" value="EF_HAND_1"/>
    <property type="match status" value="5"/>
</dbReference>
<sequence>MVAMRSPPLGTAPTFRAVRTDAELDGMASALPPFRPAMPAVKSFRPPSAKTDIEHFETRLMQMQSPRTTTLLTGLPMPALTRRPTSIAAVDVSAPSKIMSAHHLAKKKLYPPSIVAEKVIMQGDPCPPLRTAYLMSVYDGNQDGKLTQDELDVLLRDLQGSTRVLNELRYAWSVVGTAALAARPAAAPAYTGSGASGASSSASASNKTPIPTSASAVDLAPSAASRASMNEPVDDDENEAVQGAVKSGRLTAPPPPPTAPASIPSDGKARYDAPRHDVQASRDEPGRQATALAAPSAANTIAALTPRSHAEEERQSVTSTTHLQPRRREEAPQPPPRRAPQGPSRVSPVPMQGGYTMHAGTTKRAAQAATSLPADEQVASLRAIEMRKRVKEMLLHKAQRVIDTFNEWDKDHSLTVDIEEFRGAMGALGVTDPNEIHTLWEALDADGTGEIAYHELLAAVDPHRAAPGKASLEALDPNNKQHRWKYGHHEAESAGRDIERNGIRDVGYNEDVRVKSEVAERVFQQGLRNDAVDPNAKFKPKQRPVAHLPGLAEHMGQAGVSSFRDGLREALQSMATTRVIDVFRSWDVDDCGTVSYKEFAAAVTTMGVKASSEEMHEMFAQFDTDGNGSIDYKELEKALKPTGRHKEKGTKAFVPPPSNVPAVGRHAPPVKAPASLASKAKKSKLSQLGLGGSQLDGLAMLRDVVCHKASRVLETFKEWDTDRSGTITYKEFSKAMAGMGITVGENVQELWNTIDADGTGEIAYHELLAALNPRAAASGATEDALDPNNQRKAFKYGKQQADDAAKLIERDSGIRDEDFETAEKRRNMARNPDFFRRT</sequence>
<dbReference type="InterPro" id="IPR018247">
    <property type="entry name" value="EF_Hand_1_Ca_BS"/>
</dbReference>
<name>A0A0M0JKM4_9EUKA</name>
<dbReference type="PANTHER" id="PTHR20875:SF0">
    <property type="entry name" value="GH12158P"/>
    <property type="match status" value="1"/>
</dbReference>
<feature type="region of interest" description="Disordered" evidence="2">
    <location>
        <begin position="641"/>
        <end position="665"/>
    </location>
</feature>
<protein>
    <submittedName>
        <fullName evidence="4">Putative calcium-binding protein cml15-like protein</fullName>
    </submittedName>
</protein>
<evidence type="ECO:0000313" key="5">
    <source>
        <dbReference type="Proteomes" id="UP000037460"/>
    </source>
</evidence>
<reference evidence="5" key="1">
    <citation type="journal article" date="2015" name="PLoS Genet.">
        <title>Genome Sequence and Transcriptome Analyses of Chrysochromulina tobin: Metabolic Tools for Enhanced Algal Fitness in the Prominent Order Prymnesiales (Haptophyceae).</title>
        <authorList>
            <person name="Hovde B.T."/>
            <person name="Deodato C.R."/>
            <person name="Hunsperger H.M."/>
            <person name="Ryken S.A."/>
            <person name="Yost W."/>
            <person name="Jha R.K."/>
            <person name="Patterson J."/>
            <person name="Monnat R.J. Jr."/>
            <person name="Barlow S.B."/>
            <person name="Starkenburg S.R."/>
            <person name="Cattolico R.A."/>
        </authorList>
    </citation>
    <scope>NUCLEOTIDE SEQUENCE</scope>
    <source>
        <strain evidence="5">CCMP291</strain>
    </source>
</reference>
<feature type="compositionally biased region" description="Polar residues" evidence="2">
    <location>
        <begin position="206"/>
        <end position="215"/>
    </location>
</feature>
<evidence type="ECO:0000313" key="4">
    <source>
        <dbReference type="EMBL" id="KOO26887.1"/>
    </source>
</evidence>
<organism evidence="4 5">
    <name type="scientific">Chrysochromulina tobinii</name>
    <dbReference type="NCBI Taxonomy" id="1460289"/>
    <lineage>
        <taxon>Eukaryota</taxon>
        <taxon>Haptista</taxon>
        <taxon>Haptophyta</taxon>
        <taxon>Prymnesiophyceae</taxon>
        <taxon>Prymnesiales</taxon>
        <taxon>Chrysochromulinaceae</taxon>
        <taxon>Chrysochromulina</taxon>
    </lineage>
</organism>
<keyword evidence="1" id="KW-0106">Calcium</keyword>
<evidence type="ECO:0000259" key="3">
    <source>
        <dbReference type="PROSITE" id="PS50222"/>
    </source>
</evidence>
<gene>
    <name evidence="4" type="ORF">Ctob_005301</name>
</gene>
<dbReference type="GO" id="GO:0005509">
    <property type="term" value="F:calcium ion binding"/>
    <property type="evidence" value="ECO:0007669"/>
    <property type="project" value="InterPro"/>
</dbReference>
<feature type="domain" description="EF-hand" evidence="3">
    <location>
        <begin position="396"/>
        <end position="431"/>
    </location>
</feature>
<dbReference type="AlphaFoldDB" id="A0A0M0JKM4"/>
<dbReference type="Proteomes" id="UP000037460">
    <property type="component" value="Unassembled WGS sequence"/>
</dbReference>
<feature type="compositionally biased region" description="Basic and acidic residues" evidence="2">
    <location>
        <begin position="267"/>
        <end position="286"/>
    </location>
</feature>
<feature type="region of interest" description="Disordered" evidence="2">
    <location>
        <begin position="818"/>
        <end position="838"/>
    </location>
</feature>
<comment type="caution">
    <text evidence="4">The sequence shown here is derived from an EMBL/GenBank/DDBJ whole genome shotgun (WGS) entry which is preliminary data.</text>
</comment>
<keyword evidence="5" id="KW-1185">Reference proteome</keyword>
<dbReference type="PANTHER" id="PTHR20875">
    <property type="entry name" value="EF-HAND CALCIUM-BINDING DOMAIN-CONTAINING PROTEIN 6-RELATED"/>
    <property type="match status" value="1"/>
</dbReference>
<dbReference type="InterPro" id="IPR052603">
    <property type="entry name" value="EFCB6"/>
</dbReference>
<accession>A0A0M0JKM4</accession>
<feature type="compositionally biased region" description="Low complexity" evidence="2">
    <location>
        <begin position="289"/>
        <end position="305"/>
    </location>
</feature>
<dbReference type="SUPFAM" id="SSF47473">
    <property type="entry name" value="EF-hand"/>
    <property type="match status" value="2"/>
</dbReference>
<dbReference type="OrthoDB" id="191686at2759"/>
<evidence type="ECO:0000256" key="1">
    <source>
        <dbReference type="ARBA" id="ARBA00022837"/>
    </source>
</evidence>
<feature type="compositionally biased region" description="Low complexity" evidence="2">
    <location>
        <begin position="188"/>
        <end position="205"/>
    </location>
</feature>
<dbReference type="InterPro" id="IPR002048">
    <property type="entry name" value="EF_hand_dom"/>
</dbReference>
<dbReference type="PROSITE" id="PS50222">
    <property type="entry name" value="EF_HAND_2"/>
    <property type="match status" value="6"/>
</dbReference>
<dbReference type="CDD" id="cd00051">
    <property type="entry name" value="EFh"/>
    <property type="match status" value="3"/>
</dbReference>
<feature type="domain" description="EF-hand" evidence="3">
    <location>
        <begin position="134"/>
        <end position="161"/>
    </location>
</feature>
<feature type="region of interest" description="Disordered" evidence="2">
    <location>
        <begin position="188"/>
        <end position="357"/>
    </location>
</feature>
<feature type="domain" description="EF-hand" evidence="3">
    <location>
        <begin position="574"/>
        <end position="609"/>
    </location>
</feature>
<feature type="domain" description="EF-hand" evidence="3">
    <location>
        <begin position="707"/>
        <end position="742"/>
    </location>
</feature>
<proteinExistence type="predicted"/>
<feature type="domain" description="EF-hand" evidence="3">
    <location>
        <begin position="745"/>
        <end position="777"/>
    </location>
</feature>
<dbReference type="EMBL" id="JWZX01002788">
    <property type="protein sequence ID" value="KOO26887.1"/>
    <property type="molecule type" value="Genomic_DNA"/>
</dbReference>
<dbReference type="Pfam" id="PF13499">
    <property type="entry name" value="EF-hand_7"/>
    <property type="match status" value="2"/>
</dbReference>
<dbReference type="Gene3D" id="1.10.238.10">
    <property type="entry name" value="EF-hand"/>
    <property type="match status" value="3"/>
</dbReference>